<dbReference type="AlphaFoldDB" id="A0A0J0XI80"/>
<evidence type="ECO:0000313" key="3">
    <source>
        <dbReference type="Proteomes" id="UP000053611"/>
    </source>
</evidence>
<evidence type="ECO:0000256" key="1">
    <source>
        <dbReference type="SAM" id="MobiDB-lite"/>
    </source>
</evidence>
<keyword evidence="3" id="KW-1185">Reference proteome</keyword>
<organism evidence="2 3">
    <name type="scientific">Cutaneotrichosporon oleaginosum</name>
    <dbReference type="NCBI Taxonomy" id="879819"/>
    <lineage>
        <taxon>Eukaryota</taxon>
        <taxon>Fungi</taxon>
        <taxon>Dikarya</taxon>
        <taxon>Basidiomycota</taxon>
        <taxon>Agaricomycotina</taxon>
        <taxon>Tremellomycetes</taxon>
        <taxon>Trichosporonales</taxon>
        <taxon>Trichosporonaceae</taxon>
        <taxon>Cutaneotrichosporon</taxon>
    </lineage>
</organism>
<name>A0A0J0XI80_9TREE</name>
<dbReference type="EMBL" id="KQ087230">
    <property type="protein sequence ID" value="KLT40717.1"/>
    <property type="molecule type" value="Genomic_DNA"/>
</dbReference>
<sequence length="247" mass="28014">MGIDNLRSVALICAMDHARLGQLPCTFRFLVEWGANRALSLVSWPNQTHTTVVSFLNQLSPRGGQRFTFWHFSQTAAQSHSLRMSAVPRLATFGGAFFPWVGGWHEWRVHDIPDYTQIVVHIWGPETPGYWPKVVVPDSDIGILEDIITGMLQLPRLSWCLVGVETIPPTQFGGLEKLSDDWALRREVLLHRFRTKTTANVKLLTRAEYCREFGGKRFILESGRPDTTDDPADIGSGFDLASRRWRP</sequence>
<dbReference type="Proteomes" id="UP000053611">
    <property type="component" value="Unassembled WGS sequence"/>
</dbReference>
<accession>A0A0J0XI80</accession>
<reference evidence="2 3" key="1">
    <citation type="submission" date="2015-03" db="EMBL/GenBank/DDBJ databases">
        <title>Genomics and transcriptomics of the oil-accumulating basidiomycete yeast T. oleaginosus allow insights into substrate utilization and the diverse evolutionary trajectories of mating systems in fungi.</title>
        <authorList>
            <consortium name="DOE Joint Genome Institute"/>
            <person name="Kourist R."/>
            <person name="Kracht O."/>
            <person name="Bracharz F."/>
            <person name="Lipzen A."/>
            <person name="Nolan M."/>
            <person name="Ohm R."/>
            <person name="Grigoriev I."/>
            <person name="Sun S."/>
            <person name="Heitman J."/>
            <person name="Bruck T."/>
            <person name="Nowrousian M."/>
        </authorList>
    </citation>
    <scope>NUCLEOTIDE SEQUENCE [LARGE SCALE GENOMIC DNA]</scope>
    <source>
        <strain evidence="2 3">IBC0246</strain>
    </source>
</reference>
<proteinExistence type="predicted"/>
<feature type="region of interest" description="Disordered" evidence="1">
    <location>
        <begin position="222"/>
        <end position="247"/>
    </location>
</feature>
<dbReference type="RefSeq" id="XP_018277208.1">
    <property type="nucleotide sequence ID" value="XM_018425511.1"/>
</dbReference>
<gene>
    <name evidence="2" type="ORF">CC85DRAFT_303926</name>
</gene>
<dbReference type="GeneID" id="28986114"/>
<evidence type="ECO:0000313" key="2">
    <source>
        <dbReference type="EMBL" id="KLT40717.1"/>
    </source>
</evidence>
<protein>
    <submittedName>
        <fullName evidence="2">Uncharacterized protein</fullName>
    </submittedName>
</protein>